<dbReference type="STRING" id="561720.SAMN06275492_11262"/>
<organism evidence="1 2">
    <name type="scientific">Dethiosulfovibrio salsuginis</name>
    <dbReference type="NCBI Taxonomy" id="561720"/>
    <lineage>
        <taxon>Bacteria</taxon>
        <taxon>Thermotogati</taxon>
        <taxon>Synergistota</taxon>
        <taxon>Synergistia</taxon>
        <taxon>Synergistales</taxon>
        <taxon>Dethiosulfovibrionaceae</taxon>
        <taxon>Dethiosulfovibrio</taxon>
    </lineage>
</organism>
<name>A0A1X7JI74_9BACT</name>
<keyword evidence="2" id="KW-1185">Reference proteome</keyword>
<protein>
    <submittedName>
        <fullName evidence="1">Uncharacterized protein</fullName>
    </submittedName>
</protein>
<sequence>MKLDYEELEKELVGYLTEVLRHDGIGVDTSIFASAVELFKCLMAEEPFLPPR</sequence>
<dbReference type="EMBL" id="FXBB01000012">
    <property type="protein sequence ID" value="SMG27801.1"/>
    <property type="molecule type" value="Genomic_DNA"/>
</dbReference>
<dbReference type="Proteomes" id="UP000193355">
    <property type="component" value="Unassembled WGS sequence"/>
</dbReference>
<dbReference type="RefSeq" id="WP_200806634.1">
    <property type="nucleotide sequence ID" value="NZ_FXBB01000012.1"/>
</dbReference>
<accession>A0A1X7JI74</accession>
<dbReference type="AlphaFoldDB" id="A0A1X7JI74"/>
<evidence type="ECO:0000313" key="2">
    <source>
        <dbReference type="Proteomes" id="UP000193355"/>
    </source>
</evidence>
<proteinExistence type="predicted"/>
<gene>
    <name evidence="1" type="ORF">SAMN06275492_11262</name>
</gene>
<evidence type="ECO:0000313" key="1">
    <source>
        <dbReference type="EMBL" id="SMG27801.1"/>
    </source>
</evidence>
<reference evidence="2" key="1">
    <citation type="submission" date="2017-04" db="EMBL/GenBank/DDBJ databases">
        <authorList>
            <person name="Varghese N."/>
            <person name="Submissions S."/>
        </authorList>
    </citation>
    <scope>NUCLEOTIDE SEQUENCE [LARGE SCALE GENOMIC DNA]</scope>
    <source>
        <strain evidence="2">USBA 82</strain>
    </source>
</reference>